<keyword evidence="5 8" id="KW-0812">Transmembrane</keyword>
<reference evidence="10" key="1">
    <citation type="submission" date="2022-06" db="EMBL/GenBank/DDBJ databases">
        <title>Lactococcus from bovine mastitis in China.</title>
        <authorList>
            <person name="Lin Y."/>
            <person name="Han B."/>
        </authorList>
    </citation>
    <scope>NUCLEOTIDE SEQUENCE</scope>
    <source>
        <strain evidence="10">Hebei-B-39</strain>
    </source>
</reference>
<evidence type="ECO:0000256" key="7">
    <source>
        <dbReference type="ARBA" id="ARBA00023136"/>
    </source>
</evidence>
<feature type="transmembrane region" description="Helical" evidence="8">
    <location>
        <begin position="177"/>
        <end position="197"/>
    </location>
</feature>
<keyword evidence="7 8" id="KW-0472">Membrane</keyword>
<comment type="similarity">
    <text evidence="2">Belongs to the ABC-2 integral membrane protein family.</text>
</comment>
<feature type="domain" description="ABC-2 type transporter transmembrane" evidence="9">
    <location>
        <begin position="32"/>
        <end position="225"/>
    </location>
</feature>
<dbReference type="GO" id="GO:0005886">
    <property type="term" value="C:plasma membrane"/>
    <property type="evidence" value="ECO:0007669"/>
    <property type="project" value="UniProtKB-SubCell"/>
</dbReference>
<dbReference type="Pfam" id="PF01061">
    <property type="entry name" value="ABC2_membrane"/>
    <property type="match status" value="1"/>
</dbReference>
<proteinExistence type="inferred from homology"/>
<dbReference type="PANTHER" id="PTHR30413:SF10">
    <property type="entry name" value="CAPSULE POLYSACCHARIDE EXPORT INNER-MEMBRANE PROTEIN CTRC"/>
    <property type="match status" value="1"/>
</dbReference>
<dbReference type="RefSeq" id="WP_017369169.1">
    <property type="nucleotide sequence ID" value="NZ_CP141723.1"/>
</dbReference>
<dbReference type="InterPro" id="IPR013525">
    <property type="entry name" value="ABC2_TM"/>
</dbReference>
<comment type="subcellular location">
    <subcellularLocation>
        <location evidence="1">Cell membrane</location>
        <topology evidence="1">Multi-pass membrane protein</topology>
    </subcellularLocation>
</comment>
<gene>
    <name evidence="10" type="ORF">NF708_05370</name>
</gene>
<evidence type="ECO:0000313" key="10">
    <source>
        <dbReference type="EMBL" id="MDG6193434.1"/>
    </source>
</evidence>
<name>A0A9X4P1W1_9LACT</name>
<organism evidence="10 11">
    <name type="scientific">Lactococcus formosensis</name>
    <dbReference type="NCBI Taxonomy" id="1281486"/>
    <lineage>
        <taxon>Bacteria</taxon>
        <taxon>Bacillati</taxon>
        <taxon>Bacillota</taxon>
        <taxon>Bacilli</taxon>
        <taxon>Lactobacillales</taxon>
        <taxon>Streptococcaceae</taxon>
        <taxon>Lactococcus</taxon>
    </lineage>
</organism>
<feature type="transmembrane region" description="Helical" evidence="8">
    <location>
        <begin position="71"/>
        <end position="93"/>
    </location>
</feature>
<keyword evidence="3" id="KW-0813">Transport</keyword>
<evidence type="ECO:0000256" key="5">
    <source>
        <dbReference type="ARBA" id="ARBA00022692"/>
    </source>
</evidence>
<dbReference type="GO" id="GO:0015920">
    <property type="term" value="P:lipopolysaccharide transport"/>
    <property type="evidence" value="ECO:0007669"/>
    <property type="project" value="TreeGrafter"/>
</dbReference>
<keyword evidence="6 8" id="KW-1133">Transmembrane helix</keyword>
<feature type="transmembrane region" description="Helical" evidence="8">
    <location>
        <begin position="147"/>
        <end position="165"/>
    </location>
</feature>
<evidence type="ECO:0000256" key="6">
    <source>
        <dbReference type="ARBA" id="ARBA00022989"/>
    </source>
</evidence>
<evidence type="ECO:0000256" key="1">
    <source>
        <dbReference type="ARBA" id="ARBA00004651"/>
    </source>
</evidence>
<dbReference type="EMBL" id="JAMWGI010000002">
    <property type="protein sequence ID" value="MDG6193434.1"/>
    <property type="molecule type" value="Genomic_DNA"/>
</dbReference>
<feature type="transmembrane region" description="Helical" evidence="8">
    <location>
        <begin position="240"/>
        <end position="258"/>
    </location>
</feature>
<evidence type="ECO:0000259" key="9">
    <source>
        <dbReference type="Pfam" id="PF01061"/>
    </source>
</evidence>
<dbReference type="GO" id="GO:0140359">
    <property type="term" value="F:ABC-type transporter activity"/>
    <property type="evidence" value="ECO:0007669"/>
    <property type="project" value="InterPro"/>
</dbReference>
<comment type="caution">
    <text evidence="10">The sequence shown here is derived from an EMBL/GenBank/DDBJ whole genome shotgun (WGS) entry which is preliminary data.</text>
</comment>
<evidence type="ECO:0000256" key="8">
    <source>
        <dbReference type="SAM" id="Phobius"/>
    </source>
</evidence>
<dbReference type="PANTHER" id="PTHR30413">
    <property type="entry name" value="INNER MEMBRANE TRANSPORT PERMEASE"/>
    <property type="match status" value="1"/>
</dbReference>
<accession>A0A9X4P1W1</accession>
<evidence type="ECO:0000256" key="3">
    <source>
        <dbReference type="ARBA" id="ARBA00022448"/>
    </source>
</evidence>
<keyword evidence="4" id="KW-1003">Cell membrane</keyword>
<sequence>MKDAILYLKEQIKYFPIAFNMSSYSTKSTSMQNRLGRFWEIMDPLFQLGIFYIIFGLLMKRVVPGYPALPWMFIGMGVYGFSQKIITVGAISVSKQFHLVSKMKFPISILPTASMIGFLTEFFVMVGAGFILAIFNGYYPSLYWLQVPYYFFALVIFSLAMSLLNSSISVVFPDFKFFLNYFFRFMMYGSGAIFSLAQFKQIPEILIQSQLLNPFYYLIEGFRNSAFGDKWFWQDGMYNLAFWMLTLVILIIGANTHMKIRDRISDYL</sequence>
<evidence type="ECO:0000256" key="2">
    <source>
        <dbReference type="ARBA" id="ARBA00007783"/>
    </source>
</evidence>
<protein>
    <submittedName>
        <fullName evidence="10">ABC transporter permease</fullName>
    </submittedName>
</protein>
<evidence type="ECO:0000313" key="11">
    <source>
        <dbReference type="Proteomes" id="UP001153203"/>
    </source>
</evidence>
<evidence type="ECO:0000256" key="4">
    <source>
        <dbReference type="ARBA" id="ARBA00022475"/>
    </source>
</evidence>
<feature type="transmembrane region" description="Helical" evidence="8">
    <location>
        <begin position="105"/>
        <end position="135"/>
    </location>
</feature>
<dbReference type="AlphaFoldDB" id="A0A9X4P1W1"/>
<feature type="transmembrane region" description="Helical" evidence="8">
    <location>
        <begin position="41"/>
        <end position="59"/>
    </location>
</feature>
<dbReference type="Proteomes" id="UP001153203">
    <property type="component" value="Unassembled WGS sequence"/>
</dbReference>